<evidence type="ECO:0000256" key="13">
    <source>
        <dbReference type="ARBA" id="ARBA00048494"/>
    </source>
</evidence>
<dbReference type="EC" id="3.5.1.41" evidence="12"/>
<feature type="domain" description="NodB homology" evidence="15">
    <location>
        <begin position="49"/>
        <end position="230"/>
    </location>
</feature>
<evidence type="ECO:0000256" key="10">
    <source>
        <dbReference type="ARBA" id="ARBA00023316"/>
    </source>
</evidence>
<keyword evidence="11" id="KW-0624">Polysaccharide degradation</keyword>
<proteinExistence type="predicted"/>
<dbReference type="PANTHER" id="PTHR10587">
    <property type="entry name" value="GLYCOSYL TRANSFERASE-RELATED"/>
    <property type="match status" value="1"/>
</dbReference>
<dbReference type="GO" id="GO:0009272">
    <property type="term" value="P:fungal-type cell wall biogenesis"/>
    <property type="evidence" value="ECO:0007669"/>
    <property type="project" value="UniProtKB-ARBA"/>
</dbReference>
<dbReference type="EMBL" id="MU150245">
    <property type="protein sequence ID" value="KAF9465704.1"/>
    <property type="molecule type" value="Genomic_DNA"/>
</dbReference>
<evidence type="ECO:0000256" key="14">
    <source>
        <dbReference type="SAM" id="Phobius"/>
    </source>
</evidence>
<dbReference type="OrthoDB" id="407355at2759"/>
<dbReference type="AlphaFoldDB" id="A0A9P5YBM6"/>
<accession>A0A9P5YBM6</accession>
<evidence type="ECO:0000256" key="4">
    <source>
        <dbReference type="ARBA" id="ARBA00022622"/>
    </source>
</evidence>
<dbReference type="InterPro" id="IPR050248">
    <property type="entry name" value="Polysacc_deacetylase_ArnD"/>
</dbReference>
<comment type="caution">
    <text evidence="16">The sequence shown here is derived from an EMBL/GenBank/DDBJ whole genome shotgun (WGS) entry which is preliminary data.</text>
</comment>
<keyword evidence="9" id="KW-0449">Lipoprotein</keyword>
<evidence type="ECO:0000256" key="11">
    <source>
        <dbReference type="ARBA" id="ARBA00023326"/>
    </source>
</evidence>
<dbReference type="GO" id="GO:0005886">
    <property type="term" value="C:plasma membrane"/>
    <property type="evidence" value="ECO:0007669"/>
    <property type="project" value="UniProtKB-SubCell"/>
</dbReference>
<evidence type="ECO:0000256" key="5">
    <source>
        <dbReference type="ARBA" id="ARBA00023024"/>
    </source>
</evidence>
<evidence type="ECO:0000256" key="8">
    <source>
        <dbReference type="ARBA" id="ARBA00023285"/>
    </source>
</evidence>
<protein>
    <recommendedName>
        <fullName evidence="12">chitin deacetylase</fullName>
        <ecNumber evidence="12">3.5.1.41</ecNumber>
    </recommendedName>
</protein>
<keyword evidence="5" id="KW-0146">Chitin degradation</keyword>
<keyword evidence="4" id="KW-0336">GPI-anchor</keyword>
<sequence>MDWYILLTLNPLFPILFPLYLIYRPPRTLIRLLQKKFPDVLFHRPTRDKIVALTIDDAPSEYTADILAILEQCNAKATFFCIGSQIEGNEDILKDLVRAGHELGNHAMHDEPSFKLPISELSTQMKLVDTMIQSIYKSVDLPPPPRYFRPGSGVFNKPMRKLVKSLGHRLILGSIYPHDPQIHNPKVNAWHIVSMVDHGGVIIVHDRRGYTRETLRIALPKLVEMGYRVVTVSELVTRTRGWNEDQRGVARLEARAEGRLGFISSMKSSKYG</sequence>
<evidence type="ECO:0000313" key="17">
    <source>
        <dbReference type="Proteomes" id="UP000807353"/>
    </source>
</evidence>
<dbReference type="PROSITE" id="PS51677">
    <property type="entry name" value="NODB"/>
    <property type="match status" value="1"/>
</dbReference>
<dbReference type="PANTHER" id="PTHR10587:SF137">
    <property type="entry name" value="4-DEOXY-4-FORMAMIDO-L-ARABINOSE-PHOSPHOUNDECAPRENOL DEFORMYLASE ARND-RELATED"/>
    <property type="match status" value="1"/>
</dbReference>
<keyword evidence="14" id="KW-0812">Transmembrane</keyword>
<evidence type="ECO:0000256" key="3">
    <source>
        <dbReference type="ARBA" id="ARBA00022475"/>
    </source>
</evidence>
<feature type="transmembrane region" description="Helical" evidence="14">
    <location>
        <begin position="6"/>
        <end position="23"/>
    </location>
</feature>
<keyword evidence="14" id="KW-1133">Transmembrane helix</keyword>
<keyword evidence="4" id="KW-0325">Glycoprotein</keyword>
<keyword evidence="10" id="KW-0961">Cell wall biogenesis/degradation</keyword>
<evidence type="ECO:0000256" key="12">
    <source>
        <dbReference type="ARBA" id="ARBA00024056"/>
    </source>
</evidence>
<dbReference type="InterPro" id="IPR002509">
    <property type="entry name" value="NODB_dom"/>
</dbReference>
<evidence type="ECO:0000256" key="6">
    <source>
        <dbReference type="ARBA" id="ARBA00023136"/>
    </source>
</evidence>
<dbReference type="SUPFAM" id="SSF88713">
    <property type="entry name" value="Glycoside hydrolase/deacetylase"/>
    <property type="match status" value="1"/>
</dbReference>
<dbReference type="Gene3D" id="3.20.20.370">
    <property type="entry name" value="Glycoside hydrolase/deacetylase"/>
    <property type="match status" value="1"/>
</dbReference>
<dbReference type="GO" id="GO:0006032">
    <property type="term" value="P:chitin catabolic process"/>
    <property type="evidence" value="ECO:0007669"/>
    <property type="project" value="UniProtKB-KW"/>
</dbReference>
<evidence type="ECO:0000256" key="2">
    <source>
        <dbReference type="ARBA" id="ARBA00004609"/>
    </source>
</evidence>
<dbReference type="GO" id="GO:0004099">
    <property type="term" value="F:chitin deacetylase activity"/>
    <property type="evidence" value="ECO:0007669"/>
    <property type="project" value="UniProtKB-EC"/>
</dbReference>
<keyword evidence="17" id="KW-1185">Reference proteome</keyword>
<dbReference type="GO" id="GO:0000272">
    <property type="term" value="P:polysaccharide catabolic process"/>
    <property type="evidence" value="ECO:0007669"/>
    <property type="project" value="UniProtKB-KW"/>
</dbReference>
<keyword evidence="8" id="KW-0170">Cobalt</keyword>
<evidence type="ECO:0000256" key="1">
    <source>
        <dbReference type="ARBA" id="ARBA00001941"/>
    </source>
</evidence>
<comment type="subcellular location">
    <subcellularLocation>
        <location evidence="2">Cell membrane</location>
        <topology evidence="2">Lipid-anchor</topology>
        <topology evidence="2">GPI-anchor</topology>
    </subcellularLocation>
</comment>
<keyword evidence="7" id="KW-0119">Carbohydrate metabolism</keyword>
<evidence type="ECO:0000256" key="9">
    <source>
        <dbReference type="ARBA" id="ARBA00023288"/>
    </source>
</evidence>
<keyword evidence="6 14" id="KW-0472">Membrane</keyword>
<comment type="catalytic activity">
    <reaction evidence="13">
        <text>[(1-&gt;4)-N-acetyl-beta-D-glucosaminyl](n) + n H2O = chitosan + n acetate</text>
        <dbReference type="Rhea" id="RHEA:10464"/>
        <dbReference type="Rhea" id="RHEA-COMP:9593"/>
        <dbReference type="Rhea" id="RHEA-COMP:9597"/>
        <dbReference type="ChEBI" id="CHEBI:15377"/>
        <dbReference type="ChEBI" id="CHEBI:17029"/>
        <dbReference type="ChEBI" id="CHEBI:30089"/>
        <dbReference type="ChEBI" id="CHEBI:57704"/>
        <dbReference type="EC" id="3.5.1.41"/>
    </reaction>
    <physiologicalReaction direction="left-to-right" evidence="13">
        <dbReference type="Rhea" id="RHEA:10465"/>
    </physiologicalReaction>
</comment>
<reference evidence="16" key="1">
    <citation type="submission" date="2020-11" db="EMBL/GenBank/DDBJ databases">
        <authorList>
            <consortium name="DOE Joint Genome Institute"/>
            <person name="Ahrendt S."/>
            <person name="Riley R."/>
            <person name="Andreopoulos W."/>
            <person name="Labutti K."/>
            <person name="Pangilinan J."/>
            <person name="Ruiz-Duenas F.J."/>
            <person name="Barrasa J.M."/>
            <person name="Sanchez-Garcia M."/>
            <person name="Camarero S."/>
            <person name="Miyauchi S."/>
            <person name="Serrano A."/>
            <person name="Linde D."/>
            <person name="Babiker R."/>
            <person name="Drula E."/>
            <person name="Ayuso-Fernandez I."/>
            <person name="Pacheco R."/>
            <person name="Padilla G."/>
            <person name="Ferreira P."/>
            <person name="Barriuso J."/>
            <person name="Kellner H."/>
            <person name="Castanera R."/>
            <person name="Alfaro M."/>
            <person name="Ramirez L."/>
            <person name="Pisabarro A.G."/>
            <person name="Kuo A."/>
            <person name="Tritt A."/>
            <person name="Lipzen A."/>
            <person name="He G."/>
            <person name="Yan M."/>
            <person name="Ng V."/>
            <person name="Cullen D."/>
            <person name="Martin F."/>
            <person name="Rosso M.-N."/>
            <person name="Henrissat B."/>
            <person name="Hibbett D."/>
            <person name="Martinez A.T."/>
            <person name="Grigoriev I.V."/>
        </authorList>
    </citation>
    <scope>NUCLEOTIDE SEQUENCE</scope>
    <source>
        <strain evidence="16">CBS 247.69</strain>
    </source>
</reference>
<evidence type="ECO:0000313" key="16">
    <source>
        <dbReference type="EMBL" id="KAF9465704.1"/>
    </source>
</evidence>
<dbReference type="GO" id="GO:0098552">
    <property type="term" value="C:side of membrane"/>
    <property type="evidence" value="ECO:0007669"/>
    <property type="project" value="UniProtKB-KW"/>
</dbReference>
<evidence type="ECO:0000256" key="7">
    <source>
        <dbReference type="ARBA" id="ARBA00023277"/>
    </source>
</evidence>
<keyword evidence="3" id="KW-1003">Cell membrane</keyword>
<name>A0A9P5YBM6_9AGAR</name>
<dbReference type="CDD" id="cd10958">
    <property type="entry name" value="CE4_NodB_like_2"/>
    <property type="match status" value="1"/>
</dbReference>
<dbReference type="Proteomes" id="UP000807353">
    <property type="component" value="Unassembled WGS sequence"/>
</dbReference>
<dbReference type="InterPro" id="IPR011330">
    <property type="entry name" value="Glyco_hydro/deAcase_b/a-brl"/>
</dbReference>
<dbReference type="Pfam" id="PF01522">
    <property type="entry name" value="Polysacc_deac_1"/>
    <property type="match status" value="1"/>
</dbReference>
<evidence type="ECO:0000259" key="15">
    <source>
        <dbReference type="PROSITE" id="PS51677"/>
    </source>
</evidence>
<organism evidence="16 17">
    <name type="scientific">Collybia nuda</name>
    <dbReference type="NCBI Taxonomy" id="64659"/>
    <lineage>
        <taxon>Eukaryota</taxon>
        <taxon>Fungi</taxon>
        <taxon>Dikarya</taxon>
        <taxon>Basidiomycota</taxon>
        <taxon>Agaricomycotina</taxon>
        <taxon>Agaricomycetes</taxon>
        <taxon>Agaricomycetidae</taxon>
        <taxon>Agaricales</taxon>
        <taxon>Tricholomatineae</taxon>
        <taxon>Clitocybaceae</taxon>
        <taxon>Collybia</taxon>
    </lineage>
</organism>
<gene>
    <name evidence="16" type="ORF">BDZ94DRAFT_1252933</name>
</gene>
<dbReference type="GO" id="GO:0071555">
    <property type="term" value="P:cell wall organization"/>
    <property type="evidence" value="ECO:0007669"/>
    <property type="project" value="UniProtKB-KW"/>
</dbReference>
<comment type="cofactor">
    <cofactor evidence="1">
        <name>Co(2+)</name>
        <dbReference type="ChEBI" id="CHEBI:48828"/>
    </cofactor>
</comment>